<keyword evidence="2" id="KW-1185">Reference proteome</keyword>
<protein>
    <submittedName>
        <fullName evidence="1">Uncharacterized protein</fullName>
    </submittedName>
</protein>
<dbReference type="AlphaFoldDB" id="A0AAE0Z3K7"/>
<reference evidence="1" key="1">
    <citation type="journal article" date="2023" name="G3 (Bethesda)">
        <title>A reference genome for the long-term kleptoplast-retaining sea slug Elysia crispata morphotype clarki.</title>
        <authorList>
            <person name="Eastman K.E."/>
            <person name="Pendleton A.L."/>
            <person name="Shaikh M.A."/>
            <person name="Suttiyut T."/>
            <person name="Ogas R."/>
            <person name="Tomko P."/>
            <person name="Gavelis G."/>
            <person name="Widhalm J.R."/>
            <person name="Wisecaver J.H."/>
        </authorList>
    </citation>
    <scope>NUCLEOTIDE SEQUENCE</scope>
    <source>
        <strain evidence="1">ECLA1</strain>
    </source>
</reference>
<organism evidence="1 2">
    <name type="scientific">Elysia crispata</name>
    <name type="common">lettuce slug</name>
    <dbReference type="NCBI Taxonomy" id="231223"/>
    <lineage>
        <taxon>Eukaryota</taxon>
        <taxon>Metazoa</taxon>
        <taxon>Spiralia</taxon>
        <taxon>Lophotrochozoa</taxon>
        <taxon>Mollusca</taxon>
        <taxon>Gastropoda</taxon>
        <taxon>Heterobranchia</taxon>
        <taxon>Euthyneura</taxon>
        <taxon>Panpulmonata</taxon>
        <taxon>Sacoglossa</taxon>
        <taxon>Placobranchoidea</taxon>
        <taxon>Plakobranchidae</taxon>
        <taxon>Elysia</taxon>
    </lineage>
</organism>
<sequence>MKVPRPTTYPELRSRSSKACNPVQCINAVDFCHPFHPFHRHFVNFATLSNRAALSLAALDELLLGGVNDLHLKET</sequence>
<accession>A0AAE0Z3K7</accession>
<gene>
    <name evidence="1" type="ORF">RRG08_057442</name>
</gene>
<comment type="caution">
    <text evidence="1">The sequence shown here is derived from an EMBL/GenBank/DDBJ whole genome shotgun (WGS) entry which is preliminary data.</text>
</comment>
<name>A0AAE0Z3K7_9GAST</name>
<dbReference type="Proteomes" id="UP001283361">
    <property type="component" value="Unassembled WGS sequence"/>
</dbReference>
<evidence type="ECO:0000313" key="2">
    <source>
        <dbReference type="Proteomes" id="UP001283361"/>
    </source>
</evidence>
<proteinExistence type="predicted"/>
<dbReference type="EMBL" id="JAWDGP010004738">
    <property type="protein sequence ID" value="KAK3762204.1"/>
    <property type="molecule type" value="Genomic_DNA"/>
</dbReference>
<evidence type="ECO:0000313" key="1">
    <source>
        <dbReference type="EMBL" id="KAK3762204.1"/>
    </source>
</evidence>